<evidence type="ECO:0000313" key="9">
    <source>
        <dbReference type="Proteomes" id="UP000789405"/>
    </source>
</evidence>
<evidence type="ECO:0000256" key="5">
    <source>
        <dbReference type="SAM" id="MobiDB-lite"/>
    </source>
</evidence>
<dbReference type="AlphaFoldDB" id="A0A9N9ABM6"/>
<dbReference type="OrthoDB" id="440128at2759"/>
<dbReference type="Gene3D" id="1.25.40.10">
    <property type="entry name" value="Tetratricopeptide repeat domain"/>
    <property type="match status" value="1"/>
</dbReference>
<evidence type="ECO:0000313" key="8">
    <source>
        <dbReference type="EMBL" id="CAG8524615.1"/>
    </source>
</evidence>
<dbReference type="GO" id="GO:0000244">
    <property type="term" value="P:spliceosomal tri-snRNP complex assembly"/>
    <property type="evidence" value="ECO:0007669"/>
    <property type="project" value="TreeGrafter"/>
</dbReference>
<sequence>MSQVSFSVAHKRYVTSLYRRALKTSLDWIIDREAWRHKAVEIRARFDANKNVSSIKHLRALLEDAENELRRYSHPDPYRWLKEIQTSTFVKMLSATKDFMNKEAPPNYVAGLGRGATGFTTRSDIGPAREGPADFSDALAKKAQQEDDDDDERFQDPDNETGLFASAPYEEDDEEADKIYEAIDQKMDERRKARREAREKEELEKYRAERPKIQQQFADLKRGLAAVTDDEWANLPEVGDLVGKNRKKTNLRERYYAVPDSLLEKAKEENQYMSTLDAQQQRFGGFQTPSPDNGMMTNFIEIGQARDKVLSLKLDQISDSVSGQTTVDPKGYLTDLNSVVIKSDAEIGDIKKARLLLNSVISTNPKHAPGWIAAARLEEVAGKLSEARTIIAKGCEECPKNEDVWLEAARLNNPESARTILANAVQHLPHFGICT</sequence>
<dbReference type="InterPro" id="IPR008011">
    <property type="entry name" value="Complex1_LYR_dom"/>
</dbReference>
<evidence type="ECO:0000259" key="7">
    <source>
        <dbReference type="Pfam" id="PF06424"/>
    </source>
</evidence>
<accession>A0A9N9ABM6</accession>
<dbReference type="CDD" id="cd20263">
    <property type="entry name" value="Complex1_LYR_NDUFB9_LYRM3"/>
    <property type="match status" value="1"/>
</dbReference>
<dbReference type="Proteomes" id="UP000789405">
    <property type="component" value="Unassembled WGS sequence"/>
</dbReference>
<organism evidence="8 9">
    <name type="scientific">Dentiscutata erythropus</name>
    <dbReference type="NCBI Taxonomy" id="1348616"/>
    <lineage>
        <taxon>Eukaryota</taxon>
        <taxon>Fungi</taxon>
        <taxon>Fungi incertae sedis</taxon>
        <taxon>Mucoromycota</taxon>
        <taxon>Glomeromycotina</taxon>
        <taxon>Glomeromycetes</taxon>
        <taxon>Diversisporales</taxon>
        <taxon>Gigasporaceae</taxon>
        <taxon>Dentiscutata</taxon>
    </lineage>
</organism>
<keyword evidence="2" id="KW-0677">Repeat</keyword>
<feature type="compositionally biased region" description="Acidic residues" evidence="5">
    <location>
        <begin position="146"/>
        <end position="159"/>
    </location>
</feature>
<dbReference type="InterPro" id="IPR011990">
    <property type="entry name" value="TPR-like_helical_dom_sf"/>
</dbReference>
<dbReference type="GO" id="GO:0071013">
    <property type="term" value="C:catalytic step 2 spliceosome"/>
    <property type="evidence" value="ECO:0007669"/>
    <property type="project" value="TreeGrafter"/>
</dbReference>
<evidence type="ECO:0000259" key="6">
    <source>
        <dbReference type="Pfam" id="PF05347"/>
    </source>
</evidence>
<feature type="region of interest" description="Disordered" evidence="5">
    <location>
        <begin position="140"/>
        <end position="175"/>
    </location>
</feature>
<dbReference type="PANTHER" id="PTHR11246:SF1">
    <property type="entry name" value="PRE-MRNA-PROCESSING FACTOR 6"/>
    <property type="match status" value="1"/>
</dbReference>
<keyword evidence="9" id="KW-1185">Reference proteome</keyword>
<dbReference type="Pfam" id="PF05347">
    <property type="entry name" value="Complex1_LYR"/>
    <property type="match status" value="1"/>
</dbReference>
<comment type="subcellular location">
    <subcellularLocation>
        <location evidence="1">Nucleus</location>
    </subcellularLocation>
</comment>
<dbReference type="Pfam" id="PF13428">
    <property type="entry name" value="TPR_14"/>
    <property type="match status" value="1"/>
</dbReference>
<protein>
    <submittedName>
        <fullName evidence="8">5858_t:CDS:1</fullName>
    </submittedName>
</protein>
<keyword evidence="4" id="KW-0175">Coiled coil</keyword>
<proteinExistence type="predicted"/>
<feature type="domain" description="PRP1 splicing factor N-terminal" evidence="7">
    <location>
        <begin position="104"/>
        <end position="244"/>
    </location>
</feature>
<dbReference type="GO" id="GO:0046540">
    <property type="term" value="C:U4/U6 x U5 tri-snRNP complex"/>
    <property type="evidence" value="ECO:0007669"/>
    <property type="project" value="TreeGrafter"/>
</dbReference>
<dbReference type="SUPFAM" id="SSF48452">
    <property type="entry name" value="TPR-like"/>
    <property type="match status" value="1"/>
</dbReference>
<gene>
    <name evidence="8" type="ORF">DERYTH_LOCUS4044</name>
</gene>
<evidence type="ECO:0000256" key="4">
    <source>
        <dbReference type="SAM" id="Coils"/>
    </source>
</evidence>
<dbReference type="SMART" id="SM00386">
    <property type="entry name" value="HAT"/>
    <property type="match status" value="2"/>
</dbReference>
<dbReference type="InterPro" id="IPR045292">
    <property type="entry name" value="Complex1_LYR_NDUFB9_LYRM3"/>
</dbReference>
<dbReference type="InterPro" id="IPR010491">
    <property type="entry name" value="PRP1_N"/>
</dbReference>
<name>A0A9N9ABM6_9GLOM</name>
<evidence type="ECO:0000256" key="2">
    <source>
        <dbReference type="ARBA" id="ARBA00022737"/>
    </source>
</evidence>
<evidence type="ECO:0000256" key="3">
    <source>
        <dbReference type="ARBA" id="ARBA00023242"/>
    </source>
</evidence>
<evidence type="ECO:0000256" key="1">
    <source>
        <dbReference type="ARBA" id="ARBA00004123"/>
    </source>
</evidence>
<keyword evidence="3" id="KW-0539">Nucleus</keyword>
<comment type="caution">
    <text evidence="8">The sequence shown here is derived from an EMBL/GenBank/DDBJ whole genome shotgun (WGS) entry which is preliminary data.</text>
</comment>
<feature type="coiled-coil region" evidence="4">
    <location>
        <begin position="176"/>
        <end position="216"/>
    </location>
</feature>
<dbReference type="InterPro" id="IPR045075">
    <property type="entry name" value="Syf1-like"/>
</dbReference>
<dbReference type="PANTHER" id="PTHR11246">
    <property type="entry name" value="PRE-MRNA SPLICING FACTOR"/>
    <property type="match status" value="1"/>
</dbReference>
<feature type="domain" description="Complex 1 LYR protein" evidence="6">
    <location>
        <begin position="14"/>
        <end position="70"/>
    </location>
</feature>
<dbReference type="Pfam" id="PF06424">
    <property type="entry name" value="PRP1_N"/>
    <property type="match status" value="1"/>
</dbReference>
<reference evidence="8" key="1">
    <citation type="submission" date="2021-06" db="EMBL/GenBank/DDBJ databases">
        <authorList>
            <person name="Kallberg Y."/>
            <person name="Tangrot J."/>
            <person name="Rosling A."/>
        </authorList>
    </citation>
    <scope>NUCLEOTIDE SEQUENCE</scope>
    <source>
        <strain evidence="8">MA453B</strain>
    </source>
</reference>
<dbReference type="InterPro" id="IPR003107">
    <property type="entry name" value="HAT"/>
</dbReference>
<dbReference type="EMBL" id="CAJVPY010001504">
    <property type="protein sequence ID" value="CAG8524615.1"/>
    <property type="molecule type" value="Genomic_DNA"/>
</dbReference>